<dbReference type="Proteomes" id="UP000267342">
    <property type="component" value="Chromosome"/>
</dbReference>
<organism evidence="3 4">
    <name type="scientific">Zymobacter palmae</name>
    <dbReference type="NCBI Taxonomy" id="33074"/>
    <lineage>
        <taxon>Bacteria</taxon>
        <taxon>Pseudomonadati</taxon>
        <taxon>Pseudomonadota</taxon>
        <taxon>Gammaproteobacteria</taxon>
        <taxon>Oceanospirillales</taxon>
        <taxon>Halomonadaceae</taxon>
        <taxon>Zymobacter group</taxon>
        <taxon>Zymobacter</taxon>
    </lineage>
</organism>
<feature type="domain" description="Chromosomal replication initiator protein DnaA ATPAse" evidence="1">
    <location>
        <begin position="92"/>
        <end position="156"/>
    </location>
</feature>
<dbReference type="Gene3D" id="3.40.50.300">
    <property type="entry name" value="P-loop containing nucleotide triphosphate hydrolases"/>
    <property type="match status" value="1"/>
</dbReference>
<dbReference type="KEGG" id="zpl:ZBT109_0981"/>
<proteinExistence type="predicted"/>
<evidence type="ECO:0000313" key="4">
    <source>
        <dbReference type="Proteomes" id="UP000267342"/>
    </source>
</evidence>
<dbReference type="InterPro" id="IPR013317">
    <property type="entry name" value="DnaA_dom"/>
</dbReference>
<accession>A0A348HDP8</accession>
<dbReference type="Gene3D" id="1.10.8.60">
    <property type="match status" value="1"/>
</dbReference>
<dbReference type="PANTHER" id="PTHR30050:SF5">
    <property type="entry name" value="DNAA REGULATORY INACTIVATOR HDA"/>
    <property type="match status" value="1"/>
</dbReference>
<dbReference type="STRING" id="1123510.GCA_000620025_01013"/>
<dbReference type="NCBIfam" id="TIGR03420">
    <property type="entry name" value="DnaA_homol_Hda"/>
    <property type="match status" value="1"/>
</dbReference>
<dbReference type="PANTHER" id="PTHR30050">
    <property type="entry name" value="CHROMOSOMAL REPLICATION INITIATOR PROTEIN DNAA"/>
    <property type="match status" value="1"/>
</dbReference>
<dbReference type="SUPFAM" id="SSF52540">
    <property type="entry name" value="P-loop containing nucleoside triphosphate hydrolases"/>
    <property type="match status" value="1"/>
</dbReference>
<dbReference type="InterPro" id="IPR027417">
    <property type="entry name" value="P-loop_NTPase"/>
</dbReference>
<dbReference type="AlphaFoldDB" id="A0A348HDP8"/>
<name>A0A348HDP8_9GAMM</name>
<dbReference type="Pfam" id="PF22688">
    <property type="entry name" value="Hda_lid"/>
    <property type="match status" value="1"/>
</dbReference>
<dbReference type="OrthoDB" id="9784878at2"/>
<evidence type="ECO:0000259" key="2">
    <source>
        <dbReference type="Pfam" id="PF22688"/>
    </source>
</evidence>
<dbReference type="InterPro" id="IPR017788">
    <property type="entry name" value="Hda"/>
</dbReference>
<evidence type="ECO:0000313" key="3">
    <source>
        <dbReference type="EMBL" id="BBG29750.1"/>
    </source>
</evidence>
<evidence type="ECO:0000259" key="1">
    <source>
        <dbReference type="Pfam" id="PF00308"/>
    </source>
</evidence>
<protein>
    <submittedName>
        <fullName evidence="3">ATPase</fullName>
    </submittedName>
</protein>
<reference evidence="3 4" key="1">
    <citation type="submission" date="2018-09" db="EMBL/GenBank/DDBJ databases">
        <title>Zymobacter palmae IAM14233 (=T109) whole genome analysis.</title>
        <authorList>
            <person name="Yanase H."/>
        </authorList>
    </citation>
    <scope>NUCLEOTIDE SEQUENCE [LARGE SCALE GENOMIC DNA]</scope>
    <source>
        <strain evidence="3 4">IAM14233</strain>
    </source>
</reference>
<dbReference type="EMBL" id="AP018933">
    <property type="protein sequence ID" value="BBG29750.1"/>
    <property type="molecule type" value="Genomic_DNA"/>
</dbReference>
<sequence>MPWQLPLGVGIHDDATFASFLPGDNAGAIAALKLQLQRADEPLVYLWGNEETGRSHLLQAACHDASDQGMRSLYVPLQQLGHFPPLMLEDTEHLDLLALDDIDVVMGRKRWEEGLFHCFNRMRDAGKRMVVSAPCAPRQLDVKLPDLASRLGWGMTFHLSPPTDEQRRDALILRAAMRGMQLPHEVARYILHRGPRRLSELFEVLDRLDMASLSAKRKLTIPFVREALEW</sequence>
<feature type="domain" description="Hda lid" evidence="2">
    <location>
        <begin position="164"/>
        <end position="228"/>
    </location>
</feature>
<dbReference type="GO" id="GO:0006270">
    <property type="term" value="P:DNA replication initiation"/>
    <property type="evidence" value="ECO:0007669"/>
    <property type="project" value="TreeGrafter"/>
</dbReference>
<dbReference type="RefSeq" id="WP_027706075.1">
    <property type="nucleotide sequence ID" value="NZ_AP018933.1"/>
</dbReference>
<dbReference type="GO" id="GO:0032297">
    <property type="term" value="P:negative regulation of DNA-templated DNA replication initiation"/>
    <property type="evidence" value="ECO:0007669"/>
    <property type="project" value="InterPro"/>
</dbReference>
<dbReference type="InterPro" id="IPR055199">
    <property type="entry name" value="Hda_lid"/>
</dbReference>
<dbReference type="Pfam" id="PF00308">
    <property type="entry name" value="Bac_DnaA"/>
    <property type="match status" value="1"/>
</dbReference>
<gene>
    <name evidence="3" type="ORF">ZBT109_0981</name>
</gene>
<keyword evidence="4" id="KW-1185">Reference proteome</keyword>